<dbReference type="PROSITE" id="PS51186">
    <property type="entry name" value="GNAT"/>
    <property type="match status" value="1"/>
</dbReference>
<dbReference type="GO" id="GO:0016747">
    <property type="term" value="F:acyltransferase activity, transferring groups other than amino-acyl groups"/>
    <property type="evidence" value="ECO:0007669"/>
    <property type="project" value="InterPro"/>
</dbReference>
<reference evidence="2 3" key="1">
    <citation type="submission" date="2017-07" db="EMBL/GenBank/DDBJ databases">
        <title>Draft whole genome sequences of clinical Proprionibacteriaceae strains.</title>
        <authorList>
            <person name="Bernier A.-M."/>
            <person name="Bernard K."/>
            <person name="Domingo M.-C."/>
        </authorList>
    </citation>
    <scope>NUCLEOTIDE SEQUENCE [LARGE SCALE GENOMIC DNA]</scope>
    <source>
        <strain evidence="2 3">NML 130396</strain>
    </source>
</reference>
<sequence length="225" mass="23847">MTERPRFRPIMVEQLPSLPRTCSGCALGEGVRPGLEADGNAAKWARAAQQEWGLCGISAQVGAELAGYLLFCPPLHVPRSGPQGGGPHGADAAAMLSIRVQPECAGVGIGRQLIQATAARAVRMGLAALEVRATRVGPSCALPPVGFLTATGFEITVAHPVHPRLRLDLARTVRWRPGLLNSALGRLGDWVRPLPPEPASRVEPAAPTRWTDAHQLIMEPAIPVK</sequence>
<dbReference type="Pfam" id="PF00583">
    <property type="entry name" value="Acetyltransf_1"/>
    <property type="match status" value="1"/>
</dbReference>
<dbReference type="RefSeq" id="WP_094362509.1">
    <property type="nucleotide sequence ID" value="NZ_NMVQ01000001.1"/>
</dbReference>
<dbReference type="AlphaFoldDB" id="A0A255HC01"/>
<dbReference type="EMBL" id="NMVQ01000001">
    <property type="protein sequence ID" value="OYO25299.1"/>
    <property type="molecule type" value="Genomic_DNA"/>
</dbReference>
<gene>
    <name evidence="2" type="ORF">CGZ93_02335</name>
</gene>
<protein>
    <recommendedName>
        <fullName evidence="1">N-acetyltransferase domain-containing protein</fullName>
    </recommendedName>
</protein>
<comment type="caution">
    <text evidence="2">The sequence shown here is derived from an EMBL/GenBank/DDBJ whole genome shotgun (WGS) entry which is preliminary data.</text>
</comment>
<dbReference type="SUPFAM" id="SSF55729">
    <property type="entry name" value="Acyl-CoA N-acyltransferases (Nat)"/>
    <property type="match status" value="1"/>
</dbReference>
<accession>A0A255HC01</accession>
<dbReference type="Gene3D" id="3.40.630.30">
    <property type="match status" value="1"/>
</dbReference>
<dbReference type="Proteomes" id="UP000216311">
    <property type="component" value="Unassembled WGS sequence"/>
</dbReference>
<evidence type="ECO:0000259" key="1">
    <source>
        <dbReference type="PROSITE" id="PS51186"/>
    </source>
</evidence>
<evidence type="ECO:0000313" key="3">
    <source>
        <dbReference type="Proteomes" id="UP000216311"/>
    </source>
</evidence>
<name>A0A255HC01_9ACTN</name>
<evidence type="ECO:0000313" key="2">
    <source>
        <dbReference type="EMBL" id="OYO25299.1"/>
    </source>
</evidence>
<dbReference type="InterPro" id="IPR000182">
    <property type="entry name" value="GNAT_dom"/>
</dbReference>
<proteinExistence type="predicted"/>
<feature type="domain" description="N-acetyltransferase" evidence="1">
    <location>
        <begin position="5"/>
        <end position="174"/>
    </location>
</feature>
<dbReference type="InterPro" id="IPR016181">
    <property type="entry name" value="Acyl_CoA_acyltransferase"/>
</dbReference>
<organism evidence="2 3">
    <name type="scientific">Enemella dayhoffiae</name>
    <dbReference type="NCBI Taxonomy" id="2016507"/>
    <lineage>
        <taxon>Bacteria</taxon>
        <taxon>Bacillati</taxon>
        <taxon>Actinomycetota</taxon>
        <taxon>Actinomycetes</taxon>
        <taxon>Propionibacteriales</taxon>
        <taxon>Propionibacteriaceae</taxon>
        <taxon>Enemella</taxon>
    </lineage>
</organism>
<keyword evidence="3" id="KW-1185">Reference proteome</keyword>